<dbReference type="Gene3D" id="3.40.190.10">
    <property type="entry name" value="Periplasmic binding protein-like II"/>
    <property type="match status" value="2"/>
</dbReference>
<name>A0A6P1BUJ7_9BRAD</name>
<dbReference type="RefSeq" id="WP_163161958.1">
    <property type="nucleotide sequence ID" value="NZ_VKHP01000310.1"/>
</dbReference>
<proteinExistence type="predicted"/>
<gene>
    <name evidence="3" type="ORF">FNJ47_41735</name>
</gene>
<dbReference type="PANTHER" id="PTHR35936:SF17">
    <property type="entry name" value="ARGININE-BINDING EXTRACELLULAR PROTEIN ARTP"/>
    <property type="match status" value="1"/>
</dbReference>
<dbReference type="Pfam" id="PF00497">
    <property type="entry name" value="SBP_bac_3"/>
    <property type="match status" value="1"/>
</dbReference>
<evidence type="ECO:0000313" key="3">
    <source>
        <dbReference type="EMBL" id="NEV02096.1"/>
    </source>
</evidence>
<evidence type="ECO:0000256" key="1">
    <source>
        <dbReference type="ARBA" id="ARBA00022729"/>
    </source>
</evidence>
<evidence type="ECO:0000259" key="2">
    <source>
        <dbReference type="SMART" id="SM00062"/>
    </source>
</evidence>
<dbReference type="SUPFAM" id="SSF53850">
    <property type="entry name" value="Periplasmic binding protein-like II"/>
    <property type="match status" value="1"/>
</dbReference>
<dbReference type="InterPro" id="IPR001638">
    <property type="entry name" value="Solute-binding_3/MltF_N"/>
</dbReference>
<dbReference type="SMART" id="SM00062">
    <property type="entry name" value="PBPb"/>
    <property type="match status" value="1"/>
</dbReference>
<feature type="domain" description="Solute-binding protein family 3/N-terminal" evidence="2">
    <location>
        <begin position="20"/>
        <end position="254"/>
    </location>
</feature>
<dbReference type="AlphaFoldDB" id="A0A6P1BUJ7"/>
<dbReference type="PANTHER" id="PTHR35936">
    <property type="entry name" value="MEMBRANE-BOUND LYTIC MUREIN TRANSGLYCOSYLASE F"/>
    <property type="match status" value="1"/>
</dbReference>
<dbReference type="Proteomes" id="UP000468531">
    <property type="component" value="Unassembled WGS sequence"/>
</dbReference>
<evidence type="ECO:0000313" key="4">
    <source>
        <dbReference type="Proteomes" id="UP000468531"/>
    </source>
</evidence>
<keyword evidence="1" id="KW-0732">Signal</keyword>
<keyword evidence="4" id="KW-1185">Reference proteome</keyword>
<organism evidence="3 4">
    <name type="scientific">Bradyrhizobium uaiense</name>
    <dbReference type="NCBI Taxonomy" id="2594946"/>
    <lineage>
        <taxon>Bacteria</taxon>
        <taxon>Pseudomonadati</taxon>
        <taxon>Pseudomonadota</taxon>
        <taxon>Alphaproteobacteria</taxon>
        <taxon>Hyphomicrobiales</taxon>
        <taxon>Nitrobacteraceae</taxon>
        <taxon>Bradyrhizobium</taxon>
    </lineage>
</organism>
<sequence>MLIASGLFAAPAAAQEPKMVLRSATITYYPPFSYKDQRTGKLTGFDHDLAVAMAGKIGATIEWEEFTYAQILSLAPLKTGRVDFYGTAVSDRPDKREGGISFVDYVFEPFVFFVLRDNAKKYPDPMALCGESVAATRGDPTQAHRIQDWSDRNCIPNGKPAINVAFGENSAQNMLLLKQGRVAGAVNGAGTLAVANSVEDHRYLIIGEPLNKTMYGMGFLNKDQELGARLRGALQQLIDDGSYNALLDKWGLSKDIFSIGSKATINAGVK</sequence>
<protein>
    <submittedName>
        <fullName evidence="3">Transporter substrate-binding domain-containing protein</fullName>
    </submittedName>
</protein>
<reference evidence="3 4" key="1">
    <citation type="journal article" date="2020" name="Arch. Microbiol.">
        <title>Bradyrhizobium uaiense sp. nov., a new highly efficient cowpea symbiont.</title>
        <authorList>
            <person name="Cabral Michel D."/>
            <person name="Azarias Guimaraes A."/>
            <person name="Martins da Costa E."/>
            <person name="Soares de Carvalho T."/>
            <person name="Balsanelli E."/>
            <person name="Willems A."/>
            <person name="Maltempi de Souza E."/>
            <person name="de Souza Moreira F.M."/>
        </authorList>
    </citation>
    <scope>NUCLEOTIDE SEQUENCE [LARGE SCALE GENOMIC DNA]</scope>
    <source>
        <strain evidence="3 4">UFLA 03-164</strain>
    </source>
</reference>
<comment type="caution">
    <text evidence="3">The sequence shown here is derived from an EMBL/GenBank/DDBJ whole genome shotgun (WGS) entry which is preliminary data.</text>
</comment>
<dbReference type="EMBL" id="VKHP01000310">
    <property type="protein sequence ID" value="NEV02096.1"/>
    <property type="molecule type" value="Genomic_DNA"/>
</dbReference>
<accession>A0A6P1BUJ7</accession>